<evidence type="ECO:0000259" key="19">
    <source>
        <dbReference type="PROSITE" id="PS51049"/>
    </source>
</evidence>
<feature type="compositionally biased region" description="Pro residues" evidence="16">
    <location>
        <begin position="4453"/>
        <end position="4462"/>
    </location>
</feature>
<evidence type="ECO:0000256" key="8">
    <source>
        <dbReference type="ARBA" id="ARBA00023054"/>
    </source>
</evidence>
<feature type="topological domain" description="Cytoplasmic" evidence="14">
    <location>
        <begin position="1"/>
        <end position="6788"/>
    </location>
</feature>
<evidence type="ECO:0000256" key="10">
    <source>
        <dbReference type="ARBA" id="ARBA00023203"/>
    </source>
</evidence>
<feature type="region of interest" description="Disordered" evidence="16">
    <location>
        <begin position="6750"/>
        <end position="6777"/>
    </location>
</feature>
<dbReference type="Proteomes" id="UP000007303">
    <property type="component" value="Unassembled WGS sequence"/>
</dbReference>
<evidence type="ECO:0008006" key="22">
    <source>
        <dbReference type="Google" id="ProtNLM"/>
    </source>
</evidence>
<dbReference type="Pfam" id="PF25035">
    <property type="entry name" value="SYNE1"/>
    <property type="match status" value="1"/>
</dbReference>
<feature type="region of interest" description="Disordered" evidence="16">
    <location>
        <begin position="2111"/>
        <end position="2134"/>
    </location>
</feature>
<evidence type="ECO:0000256" key="6">
    <source>
        <dbReference type="ARBA" id="ARBA00022737"/>
    </source>
</evidence>
<evidence type="ECO:0000256" key="11">
    <source>
        <dbReference type="ARBA" id="ARBA00023212"/>
    </source>
</evidence>
<dbReference type="Pfam" id="PF25034">
    <property type="entry name" value="Spectrin_SYNE1"/>
    <property type="match status" value="1"/>
</dbReference>
<comment type="subcellular location">
    <subcellularLocation>
        <location evidence="1">Cytoplasm</location>
        <location evidence="1">Cytoskeleton</location>
    </subcellularLocation>
    <subcellularLocation>
        <location evidence="13">Nucleus outer membrane</location>
        <topology evidence="13">Single-pass type IV membrane protein</topology>
    </subcellularLocation>
</comment>
<feature type="coiled-coil region" evidence="15">
    <location>
        <begin position="3348"/>
        <end position="3378"/>
    </location>
</feature>
<keyword evidence="21" id="KW-1185">Reference proteome</keyword>
<feature type="region of interest" description="Disordered" evidence="16">
    <location>
        <begin position="4307"/>
        <end position="4330"/>
    </location>
</feature>
<reference evidence="21" key="1">
    <citation type="journal article" date="2004" name="Nature">
        <title>Genome duplication in the teleost fish Tetraodon nigroviridis reveals the early vertebrate proto-karyotype.</title>
        <authorList>
            <person name="Jaillon O."/>
            <person name="Aury J.-M."/>
            <person name="Brunet F."/>
            <person name="Petit J.-L."/>
            <person name="Stange-Thomann N."/>
            <person name="Mauceli E."/>
            <person name="Bouneau L."/>
            <person name="Fischer C."/>
            <person name="Ozouf-Costaz C."/>
            <person name="Bernot A."/>
            <person name="Nicaud S."/>
            <person name="Jaffe D."/>
            <person name="Fisher S."/>
            <person name="Lutfalla G."/>
            <person name="Dossat C."/>
            <person name="Segurens B."/>
            <person name="Dasilva C."/>
            <person name="Salanoubat M."/>
            <person name="Levy M."/>
            <person name="Boudet N."/>
            <person name="Castellano S."/>
            <person name="Anthouard V."/>
            <person name="Jubin C."/>
            <person name="Castelli V."/>
            <person name="Katinka M."/>
            <person name="Vacherie B."/>
            <person name="Biemont C."/>
            <person name="Skalli Z."/>
            <person name="Cattolico L."/>
            <person name="Poulain J."/>
            <person name="De Berardinis V."/>
            <person name="Cruaud C."/>
            <person name="Duprat S."/>
            <person name="Brottier P."/>
            <person name="Coutanceau J.-P."/>
            <person name="Gouzy J."/>
            <person name="Parra G."/>
            <person name="Lardier G."/>
            <person name="Chapple C."/>
            <person name="McKernan K.J."/>
            <person name="McEwan P."/>
            <person name="Bosak S."/>
            <person name="Kellis M."/>
            <person name="Volff J.-N."/>
            <person name="Guigo R."/>
            <person name="Zody M.C."/>
            <person name="Mesirov J."/>
            <person name="Lindblad-Toh K."/>
            <person name="Birren B."/>
            <person name="Nusbaum C."/>
            <person name="Kahn D."/>
            <person name="Robinson-Rechavi M."/>
            <person name="Laudet V."/>
            <person name="Schachter V."/>
            <person name="Quetier F."/>
            <person name="Saurin W."/>
            <person name="Scarpelli C."/>
            <person name="Wincker P."/>
            <person name="Lander E.S."/>
            <person name="Weissenbach J."/>
            <person name="Roest Crollius H."/>
        </authorList>
    </citation>
    <scope>NUCLEOTIDE SEQUENCE [LARGE SCALE GENOMIC DNA]</scope>
</reference>
<dbReference type="CDD" id="cd00176">
    <property type="entry name" value="SPEC"/>
    <property type="match status" value="3"/>
</dbReference>
<keyword evidence="11" id="KW-0206">Cytoskeleton</keyword>
<evidence type="ECO:0000256" key="16">
    <source>
        <dbReference type="SAM" id="MobiDB-lite"/>
    </source>
</evidence>
<keyword evidence="7 17" id="KW-1133">Transmembrane helix</keyword>
<sequence>EAMSSDFYSQDEAVERGSIPLDIDNVHMLLQVEQEQIQKKTFTNWVNAQLAKRRPPCMILDLFQDFRDGSRLLDLLEVMSGQRLSRERGRGMFQHRSNIEKALSFLKAKSIKLVNINIPDIIDGKPSIILGLIWTIILQYHIEELASSLSFGSRQSSMESLASLDSRSTLSSCSAGTSPVPPRGSPLHHRFRVSAKKALLLWVREQCHKAGCTLNVKDFKSSWRSGVVFLAILYALRPDVVDLSKARTRSNKQNLEEAFRVAERELRIPKLLDPDDVDVRDPDEKSIMTYVAQFLQYSKDLPLAEDDVQASPEQKAKEVTHWLLQAYDELLEGWDSTEGESYAERYQVFHTFVVSFSEQRRPIIPLLTAMRRSPKPSEEQRALREAWDALTHKLREYRTELDTSLASPLDTVACWLLKAEGALAEEEAEAQDHGRAADDAKEKQQLLKVCLEEMPQHLKTFQSFQNTDLYGNMMVPADKLDELKRRFTSIRVSAKYHGIKLEYRQHRHTALDLLGRIRNKLQLWKRSYISPETVRVLLQDWHVVNTQELPAALQSTLQKNCVFLVRFSAADYPHVSQQVKQLEEESTLALTEVTAAKSILGRVLSAWDSYRDGLSSLQAWLQATSKQQLTAESLAELESRKAHLNEAANVLMELTDPQTSRVLEEELRRFNLLWTDFVRTNTLVSSLLLTVSFSGQHVQRWCTGLISGSPDSEVDFEALSPSSECPANQLQKLKLAVPEVLQTLNEAEHVCLELQHSVSGLDWRLAELHFWETEAREVYQHLKTTDRQRRGQDPRARALISRGLQLEGQVVTEDQDLQAMVLTIQKNAPIQYLHASAMQDRVRGAVAQSQQRHDSLVPNSAPPPMKEGIAGARDLEMAPQQQEQQANTQSMQAQPESGRQQVPQQMSEAEEETLRTLDPELLEEFLRAAKGMEAFCSPSQLRDMDFYTQCVRTQWEDVRAEISGFLQQLRFEVMRKLFNAAALQCELHLGSQIGQPTQVAKAGEQLGVPALHYACVSADSSLVEAGRRLQALKELCDTLNPEEAHRLAQTQLRECQSRLADIQRQFSGDQDVPLSESSEGLIRPREPPASTDTPQVSEVSITPASPVAMKTVSAEREATKQVSVEEEVTKRESLERYDSCKKTLQAQLAKNQMSINEVPPESVSLNGLHTRLQEIQFLRQETEALWSEYANQCSQLSGSCDMEEEKVGLREQWSSQQSALQRRGSSLGAALRQMDSTQNHLVDFSDRLERYLRQPKDIAGFTLVNSNILKDIKDLEDNIQSELSQLARLDPDSSDLDPRDCFPLSSEVKAHRTSLDQLRQQVRKSEAAARALDRFLMSLRTLDEDVSGVQGAPCSDTQHLQDLRSKLAVMRQNVDSLKEKAPQLDLLLQGARLTVTRDGAPASCLDMVTVLLRRLEEVDDGLASQQRTVQKENQSRSLGLRKRTLLAELRKLQDCVEEQSLKEPTIPAAQHRLRALTELEVPLHTHQSELHHLRDLQEEQGGGEILFEELEAQWKETQKAFSDRKKQCSLLLDLLKKFQSCRGHLSSTVQRAEQAVKEQASYMSKDYLQRSITKVFDIKEELAGLGETIEEMRSVCRQLQSELKKLPDCSETSFEAEADALMDNWLDVTEKTDAYMDNLRVGLELWDKQLSLGGEVDSWAGAKLALFAESHPFHSQQDVSDMKEEICKNEENIEHFHKKSVEIQEMLQTQEAPLELQVMEGQLRKRMQQVKELFSDCADVFEELIAVRTHLAEKIEECHSAVENIQTSLNEADASEPNVEVQIRVHDSETTLSSSLGTSVASPQVMEALSVDCSRLREAISHTKDLIHLKRGERDKGLIQVLRDGRQSFEGWFQDLQLSVNECFENPESKTDVEVYLQRLAAFLKSKDADRRLDQLNDQLDRGSEQIPPEQQTEVREWLEEQRGEVSTFRSHCHNRQQQMEALFSHLSSLQKQHDGFRDWLQTKEKQAPGREVRCDGTTTLLTQLLSRRRNNELNTVSYDNSARAENLVQKQKIQQSVGGVEEQWRSLLQTAEEVLKEARTEADAQKQFDGFKSQIEKVQLWIKDQKKKLLSTGSHMQFEERVQIVRTILSCKPDGDSRLLELRRHSQSLLEQPDLEETEKQQVHHTVEESEEQWSRVLQSAEENLEKAEKSSLDEDKKLDVQETARDAEERWRMVLEAAEDTQRPGLGERRQALEQARVLQDKTAAMAPVLSDVRKQTAELFEITQDLDWTDPSWADKEESIPALLKELTDEQRAAVSSSEKRESAETKLAPTSTSLQELPSEADSQPDGLKDSSAEEETDPPVRSLQTETVAEEAKETPAITPDVSDPSETVSTGEEVPATEVPSDTTKVVGEASESPAPSAPPEQQVRDAKEKLQDQEENEKVNIPGREKDTTEVESVGFPPPTVKMEEVPSVETPEGIQQQDSPEALMTTPSDLENCRNRLVSKVLCWKNHPARLDLTAMAQQLQEAQECRDAAQSWLSRLSEARGADADSSDALDLLEDKWSSAVQDAAAVVQQKEAELQMVTDYIQQTQTAKTSLDRLKMQLDAAQASPEESSSKQRERLSSLQEQVQEQTAALEQMFAALDRLAPHLSHSERTAAQNDIWDLQDRGRGLQRDADRSLNQTKLCSVETSNLLSLISDLHTNVETVCQDVEVKDADSQWSCRKANGLMVASAELQAAQQQYLQLQQLSDLLMLNSREVQEGLQKVGDHLHHTEGLLSSRMQRSSNPIMEKLSVVMKDGLAWAKQTECIIRGRQKKVALLPEEVHQQLRDLKKLQSEVAAKQGQLETLVEEVAELLPQLHQDEEVPVVSSALEMLQELSKSTAEELTEAVRQVECGLQTREKLSEQIADLDSWVMAHLLREASRRADDHLSPAELDQRSAQIQESLDEAQKQLATCQSLLMKITDISPELSLTENCKLFNKLTHLQEDVQAIANYEKANKKELNERTQTLASSNEGLVAVDKTLRQMLVDVGRLRYPVTKESIQALEPFKRAVLEHKSHIDLLQPWVPQKNVKELYSVVSELLSKMAALEMNSRDHESYLSGRQCVEDLRENIQEQLHQTKDGSVDLEDRYKLCQALILQIPLIRSLSEDTGSKLQKISASLYPSQLTAEQQRLKLHEESLETLEITLHNNLSIIERDALKDLDLDSEKKATLAFLQRSQKELERTPVLEPDEATAQKELQRVTTLRLMVESRMRALEFLQKKKGPRLEGQFQNLMDLKNQVLSECDSQMVNISQARELVRSYTCAVQQAVQFLRELDRSLQPCQGAAGLCSERVEETRRALLSLQEDFQTHVERLQGQVISHPYLSPQKVQQLQENILSQLLVRMSTLQAKGHLQLENLSRCAENSRRNTQRHEELLQNVENIQENLLGAIRQKLASLADCAEQRDALTLSSSVQTLGEEVEAQLKDLEDLKECCSEQSCCRHREAVLAALRRRLSRLHLCTRKLAARSTERILEWSEISDTVERASAVLEQVEAELPHGAGVTASSEELQDLLQSWEQYRDRLDCEQRALSALELRTARLLAVPAHLEQAPPTPLCQKLQTMQARYSSVKKRSSEGLEKVRMELEEREKVCDELHGVQLWMEAADVLLSEMEQSRSTEGLQEVHGQLCTRKALLQALREKMEVSFSAAGGPVPVEIQSLLQEVRQSLQEVEAKVMEALRRSGPAHRLDARLSEIQTGLGSVQKKLEQRSSTVTQAEDTQKHIWDELDMWHSCLAKLEVDAQDLEKPEEVAAIAERLAQVQQLHSQLAKQAELRTALIGKINPWLQEHQEMISSSDSWRAGARSWLAAPCTYTTAKCLSNRVQALQRVLDDSARIRSALQGFGAVLKEMSQVCDVTALQEQLLAANSRVAQVEDGFRAPLSELQQAVAKVENIEKEVRQLEQDVAEIKKLVVSPESCPSPRKQRFQMVEQRVRSMKTTVAQIQRCKPGLGLPGNAEETLTVFAVVNQLQTLLLDLEKVRRSETTQTIIKGKNSGPWLRDPQRLKLLLWFWVKTFPCQQEAGDWGGGLDGNWSPSRRFQKTHSVLLLRQVGAAVAQTGARTQVSHMLPASSRALERAQLPQLPQEARGPRLNRVSSRKRSSGGSAASVLVLCESLIIKTLKRAPSRGSKTDSNLTWLHLFNSSTQDSCPGQGSSKKTKLRLEIKIHLRCRSRSICTLVESTGGKANVALFPPAGARRLPAPDRSASPQPLCCVYVQNQNRNRSQNPELGGGEPGVHEQLEQLEQRLLEAQRYLTAAGSGAMQRDAIEGRLLTCQEIFLQIEQKVSALGLTSDLQQQQLEELGAVGSQLELLKADLLSVQQQLQQRRSQAQRPDPQPERPLAARLQRSSSFQEVFSSPRNKLLRQSSLQQQKVNHARLVLLLVVVFVLVACLCCSCVCSQRGRGHRECGNVGMRECGNVVPAAAVPQHRPHRRSGLTRAFVPQELELQLSEQRGLTRALALQGRTARLCSPPPEEPPQALPRQQGKLRMKVLSCPSSRSPAPSGDPDPWSELHHQFLTLEKNWLLPPSEVTPHHQFSGSGRKKSILIITSGSRRSPVVSAVLRGPLLGLSADGGAQRGSEAQTVEELQDLITHLRGLRAAAAESQVIAQSGDREVSRVTGRSVSSHHSVIISMIQVSSAYLSSSIQVSSAYLSSSIQVSSAYLSSSIQVSSAYLSSSFTHQASQLQEELEPQPGVCCHGDQVRSGSELQSHLQQLVRGLKDLLALGRERLAAGPEEELRDRARLAQRRSGHIEFLQFLDHRFRVLQYLSQRVPESAPQGWEGALAGLQDEVTQLQQRGLEKVTTMERILEVWSQWDEDSAWTHSLLTTFQTSFPRRHQEEDSEEQISKKLSAYQEICRVLENNRARLGRMLEAGLWLQEAGCSEVGVSTNNLNARWKTLYQTSEQEHSQLEKRWKMRRRFDRDFNALVEWMGGARQVIDTWPPLEKVDVDQVQKLLVQSVDLAKDLEAKSGLMAAVVGAGAQMVQLREEDEGGESPDWAQARLQSRLRQVELDWSRLLAEVPAFRTALTERCAKSSSQQEALQRLQTWMDSAETRLEEVLSQAETGGAEPSRQLKECRDLQAEAGSHQALLDLLDLLDPPRGTESDHRGRCDQNQFAEQQGRLTQRWFRLQAALNRQVQEVQQELRSRAEQEVRLQQISCWISRQNRWIHAARTPSSRAELRRSRAACQVRGHVTGRRVWASQEIRLTQALLLEVGQKRDLLRGFSGRTSPDAVPQAQMLVQMLQAAAAERELAAAQPLWDHLEAELSRLARKTSRTRQSLALHQPQVCLQAHADLHQQLQRLHQETSSLSSDWDQLGGAVPALGGVLGPAAAGLLAERVDKERDRWSALGEELRRRLQRSRLLLQVWEEHRGRAAAWTRRLRTLQADAAATVGGAPADGAEEQTAARIRQVESDLQEALEASRTLTDLLEPPAASLVQSELRLWSRDLQETSWLTDLLKTHRSVFLCVCAHVQEELQRLQELSAALASLEEHLRVWQQRLQVQADPQSDLLQPCGLSADLDVLNELSRGVTLGDAAARRLQRLDRCWAAAASQAEETCSELQTEALRQQSFQQKCQSWMSFLQRMEDSLAVDIAASYAGLRQQLCTHKRFQTELSIGHQILHSVIAEALHLLQRGEVDDRSGFILKLAHLREHWQGVVQRADQRRSLVEGLVKHWHAYSRGLKKLQRFLTDTKLLLPPAGPARCSLQQLQRSLQDLQRAELQFQRHQAGFVHTLDLGRQLFAMADQQTQEQLQADLGSLQEDWDKLQNLLGRRTALTQTLIKKWRRCEDRLTDSRTRLEDLKTRLDQSMPESEEAPQSRPHQENEDPLEDWAQSLTELSAMKTDLSQYIIPEDILLLQEQVEHLHCQWEELCLKVSLRKQEVADRLNAWLIFHQKNKELCDWLTQMENKVALSSDLNIEEMVEKLKKDCMEEINLFSENKTHLKQLGEQLISASNRTKETEVNAKLKDVSERWQHLFHHVEARVRKLRETLAAVQQLDKNMSNLRTWLARVEAELAEPPAYQVCHADEIQRKLTEQQELQRDVEQHAEGVAAVVTLCRLLLHDADPCGSDAQDDSIQQTTRSLEQRWRNICARSAERGMRIEETWRLWSKFLDDHASFEGWLSGAEQTAARPESAQVLYTAAKEELKRFEAFQRQVQERLTQLELLNKRYRRLARENRTDAAGALRQMVQDGNRRWDGLQRRVAAIVRRLRHFTSQREEFEAAREGILVWLTEMDLQLTDVEHFSASAVQDKMRQLQGFQQDIGLNADRLDALIVAGEALIQKSAPLDAALIEDELEELHQYCCFLLIFTPVYCLYLHLSTCNPITAQKCFFLSPGSGGAEPVGSGGVSWYHDLDAGSSPGQQVVCHLLAPPPEHSGRETPVSVDSIPLEWDHTVDVGGSSHEDDDEDEEATFFSALSVKSASDPPVWRRPVETPVPAELQPQGEADVRVQRQPRPREEGHADPERPPGAPGARPGHRRRRADQHRFDASPCRSGVIERWELLQAQRLERETDVQRDLQQRQKLNSDLCDVTSWLGRVLPELERLQSFTPATSIRDFKVNIQKLKEMQKTFASYKCLMISINLSGRHFLRGDGAEQAELQDALGSANHSWTQACCSLERWERRLHGALLQCQEFHETLHALLLWLAQAESRLDAVRAAGPATPRSVLMQRRRALMALQEELQGRQQQVTSLQEISSQLLVDAADDGVEAKEKVHVIANRLQLLLRRVDAALQRPLVANAQAAAPPPGAGPTHLCLFQEVDCSQSEAAGTEDGCTPQGPGLQVSPSREARAGPAPQRSLFSRALRAAFPLQLLFLLLLLLACLLPLSEDDFSCTLANNYARSFYPTLRYTNGPPPT</sequence>
<evidence type="ECO:0000256" key="3">
    <source>
        <dbReference type="ARBA" id="ARBA00022490"/>
    </source>
</evidence>
<feature type="compositionally biased region" description="Polar residues" evidence="16">
    <location>
        <begin position="895"/>
        <end position="907"/>
    </location>
</feature>
<feature type="transmembrane region" description="Helical" evidence="17">
    <location>
        <begin position="6789"/>
        <end position="6809"/>
    </location>
</feature>
<keyword evidence="8 15" id="KW-0175">Coiled coil</keyword>
<dbReference type="InterPro" id="IPR057057">
    <property type="entry name" value="Spectrin_SYNE1"/>
</dbReference>
<dbReference type="Pfam" id="PF10541">
    <property type="entry name" value="KASH"/>
    <property type="match status" value="1"/>
</dbReference>
<dbReference type="InterPro" id="IPR012315">
    <property type="entry name" value="KASH"/>
</dbReference>
<evidence type="ECO:0000313" key="21">
    <source>
        <dbReference type="Proteomes" id="UP000007303"/>
    </source>
</evidence>
<dbReference type="Pfam" id="PF00307">
    <property type="entry name" value="CH"/>
    <property type="match status" value="2"/>
</dbReference>
<evidence type="ECO:0000256" key="12">
    <source>
        <dbReference type="ARBA" id="ARBA00023242"/>
    </source>
</evidence>
<dbReference type="OMA" id="VRTQWED"/>
<dbReference type="FunFam" id="1.20.58.60:FF:000157">
    <property type="entry name" value="Nesprin-1 isoform 1"/>
    <property type="match status" value="1"/>
</dbReference>
<evidence type="ECO:0000256" key="1">
    <source>
        <dbReference type="ARBA" id="ARBA00004245"/>
    </source>
</evidence>
<dbReference type="InterPro" id="IPR036872">
    <property type="entry name" value="CH_dom_sf"/>
</dbReference>
<dbReference type="InterPro" id="IPR001589">
    <property type="entry name" value="Actinin_actin-bd_CS"/>
</dbReference>
<dbReference type="HOGENOM" id="CLU_222987_0_0_1"/>
<feature type="region of interest" description="Disordered" evidence="16">
    <location>
        <begin position="6407"/>
        <end position="6472"/>
    </location>
</feature>
<protein>
    <recommendedName>
        <fullName evidence="22">Spectrin repeat containing, nuclear envelope 2b</fullName>
    </recommendedName>
</protein>
<keyword evidence="6" id="KW-0677">Repeat</keyword>
<feature type="compositionally biased region" description="Polar residues" evidence="16">
    <location>
        <begin position="2421"/>
        <end position="2430"/>
    </location>
</feature>
<comment type="similarity">
    <text evidence="2">Belongs to the nesprin family.</text>
</comment>
<feature type="domain" description="Calponin-homology (CH)" evidence="18">
    <location>
        <begin position="36"/>
        <end position="141"/>
    </location>
</feature>
<keyword evidence="3" id="KW-0963">Cytoplasm</keyword>
<evidence type="ECO:0000256" key="13">
    <source>
        <dbReference type="ARBA" id="ARBA00046312"/>
    </source>
</evidence>
<dbReference type="Pfam" id="PF00435">
    <property type="entry name" value="Spectrin"/>
    <property type="match status" value="4"/>
</dbReference>
<dbReference type="InParanoid" id="H3D4B1"/>
<feature type="coiled-coil region" evidence="15">
    <location>
        <begin position="2768"/>
        <end position="2795"/>
    </location>
</feature>
<feature type="coiled-coil region" evidence="15">
    <location>
        <begin position="3865"/>
        <end position="3895"/>
    </location>
</feature>
<keyword evidence="12" id="KW-0539">Nucleus</keyword>
<dbReference type="InterPro" id="IPR002017">
    <property type="entry name" value="Spectrin_repeat"/>
</dbReference>
<feature type="compositionally biased region" description="Basic and acidic residues" evidence="16">
    <location>
        <begin position="2369"/>
        <end position="2396"/>
    </location>
</feature>
<reference evidence="20" key="2">
    <citation type="submission" date="2025-08" db="UniProtKB">
        <authorList>
            <consortium name="Ensembl"/>
        </authorList>
    </citation>
    <scope>IDENTIFICATION</scope>
</reference>
<dbReference type="SUPFAM" id="SSF47576">
    <property type="entry name" value="Calponin-homology domain, CH-domain"/>
    <property type="match status" value="1"/>
</dbReference>
<accession>H3D4B1</accession>
<dbReference type="PROSITE" id="PS51049">
    <property type="entry name" value="KASH"/>
    <property type="match status" value="1"/>
</dbReference>
<evidence type="ECO:0000256" key="15">
    <source>
        <dbReference type="SAM" id="Coils"/>
    </source>
</evidence>
<feature type="region of interest" description="Disordered" evidence="16">
    <location>
        <begin position="2253"/>
        <end position="2430"/>
    </location>
</feature>
<keyword evidence="10" id="KW-0009">Actin-binding</keyword>
<feature type="region of interest" description="Disordered" evidence="16">
    <location>
        <begin position="5782"/>
        <end position="5812"/>
    </location>
</feature>
<reference evidence="20" key="3">
    <citation type="submission" date="2025-09" db="UniProtKB">
        <authorList>
            <consortium name="Ensembl"/>
        </authorList>
    </citation>
    <scope>IDENTIFICATION</scope>
</reference>
<dbReference type="PROSITE" id="PS50021">
    <property type="entry name" value="CH"/>
    <property type="match status" value="2"/>
</dbReference>
<evidence type="ECO:0000256" key="4">
    <source>
        <dbReference type="ARBA" id="ARBA00022553"/>
    </source>
</evidence>
<keyword evidence="5 14" id="KW-0812">Transmembrane</keyword>
<dbReference type="Gene3D" id="1.10.418.10">
    <property type="entry name" value="Calponin-like domain"/>
    <property type="match status" value="2"/>
</dbReference>
<dbReference type="SMART" id="SM00033">
    <property type="entry name" value="CH"/>
    <property type="match status" value="2"/>
</dbReference>
<dbReference type="PROSITE" id="PS00019">
    <property type="entry name" value="ACTININ_1"/>
    <property type="match status" value="1"/>
</dbReference>
<feature type="region of interest" description="Disordered" evidence="16">
    <location>
        <begin position="4450"/>
        <end position="4469"/>
    </location>
</feature>
<name>H3D4B1_TETNG</name>
<feature type="region of interest" description="Disordered" evidence="16">
    <location>
        <begin position="2548"/>
        <end position="2572"/>
    </location>
</feature>
<dbReference type="Gene3D" id="1.20.58.60">
    <property type="match status" value="10"/>
</dbReference>
<proteinExistence type="inferred from homology"/>
<dbReference type="InterPro" id="IPR001715">
    <property type="entry name" value="CH_dom"/>
</dbReference>
<feature type="compositionally biased region" description="Low complexity" evidence="16">
    <location>
        <begin position="878"/>
        <end position="894"/>
    </location>
</feature>
<dbReference type="FunFam" id="1.20.58.60:FF:000126">
    <property type="entry name" value="Spectrin repeat containing, nuclear envelope 1a"/>
    <property type="match status" value="1"/>
</dbReference>
<feature type="domain" description="KASH" evidence="19">
    <location>
        <begin position="6780"/>
        <end position="6839"/>
    </location>
</feature>
<feature type="region of interest" description="Disordered" evidence="16">
    <location>
        <begin position="1066"/>
        <end position="1098"/>
    </location>
</feature>
<evidence type="ECO:0000259" key="18">
    <source>
        <dbReference type="PROSITE" id="PS50021"/>
    </source>
</evidence>
<evidence type="ECO:0000256" key="5">
    <source>
        <dbReference type="ARBA" id="ARBA00022692"/>
    </source>
</evidence>
<evidence type="ECO:0000256" key="9">
    <source>
        <dbReference type="ARBA" id="ARBA00023136"/>
    </source>
</evidence>
<feature type="region of interest" description="Disordered" evidence="16">
    <location>
        <begin position="843"/>
        <end position="916"/>
    </location>
</feature>
<dbReference type="Ensembl" id="ENSTNIT00000015554.1">
    <property type="protein sequence ID" value="ENSTNIP00000015349.1"/>
    <property type="gene ID" value="ENSTNIG00000012381.1"/>
</dbReference>
<feature type="coiled-coil region" evidence="15">
    <location>
        <begin position="1265"/>
        <end position="1328"/>
    </location>
</feature>
<dbReference type="GeneTree" id="ENSGT00940000154656"/>
<evidence type="ECO:0000313" key="20">
    <source>
        <dbReference type="Ensembl" id="ENSTNIP00000015349.1"/>
    </source>
</evidence>
<feature type="coiled-coil region" evidence="15">
    <location>
        <begin position="5456"/>
        <end position="5483"/>
    </location>
</feature>
<dbReference type="SMART" id="SM00150">
    <property type="entry name" value="SPEC"/>
    <property type="match status" value="11"/>
</dbReference>
<dbReference type="FunFam" id="1.10.418.10:FF:000050">
    <property type="entry name" value="nesprin-2 isoform X2"/>
    <property type="match status" value="1"/>
</dbReference>
<feature type="coiled-coil region" evidence="15">
    <location>
        <begin position="2022"/>
        <end position="2049"/>
    </location>
</feature>
<feature type="compositionally biased region" description="Basic and acidic residues" evidence="16">
    <location>
        <begin position="6430"/>
        <end position="6450"/>
    </location>
</feature>
<feature type="compositionally biased region" description="Basic and acidic residues" evidence="16">
    <location>
        <begin position="2253"/>
        <end position="2268"/>
    </location>
</feature>
<keyword evidence="9 14" id="KW-0472">Membrane</keyword>
<evidence type="ECO:0000256" key="7">
    <source>
        <dbReference type="ARBA" id="ARBA00022989"/>
    </source>
</evidence>
<dbReference type="GO" id="GO:0005856">
    <property type="term" value="C:cytoskeleton"/>
    <property type="evidence" value="ECO:0007669"/>
    <property type="project" value="UniProtKB-SubCell"/>
</dbReference>
<keyword evidence="4" id="KW-0597">Phosphoprotein</keyword>
<feature type="compositionally biased region" description="Basic and acidic residues" evidence="16">
    <location>
        <begin position="2119"/>
        <end position="2129"/>
    </location>
</feature>
<dbReference type="SUPFAM" id="SSF46966">
    <property type="entry name" value="Spectrin repeat"/>
    <property type="match status" value="14"/>
</dbReference>
<evidence type="ECO:0000256" key="17">
    <source>
        <dbReference type="SAM" id="Phobius"/>
    </source>
</evidence>
<evidence type="ECO:0000256" key="2">
    <source>
        <dbReference type="ARBA" id="ARBA00008619"/>
    </source>
</evidence>
<dbReference type="InterPro" id="IPR056887">
    <property type="entry name" value="SYNE1/2_dom"/>
</dbReference>
<dbReference type="PANTHER" id="PTHR14514">
    <property type="entry name" value="PKA ANCHORING PROTEIN"/>
    <property type="match status" value="1"/>
</dbReference>
<feature type="domain" description="Calponin-homology (CH)" evidence="18">
    <location>
        <begin position="193"/>
        <end position="299"/>
    </location>
</feature>
<feature type="coiled-coil region" evidence="15">
    <location>
        <begin position="5690"/>
        <end position="5753"/>
    </location>
</feature>
<dbReference type="SMART" id="SM01249">
    <property type="entry name" value="KASH"/>
    <property type="match status" value="1"/>
</dbReference>
<evidence type="ECO:0000256" key="14">
    <source>
        <dbReference type="PROSITE-ProRule" id="PRU00385"/>
    </source>
</evidence>
<feature type="topological domain" description="Perinuclear space" evidence="14">
    <location>
        <begin position="6810"/>
        <end position="6839"/>
    </location>
</feature>
<feature type="region of interest" description="Disordered" evidence="16">
    <location>
        <begin position="6355"/>
        <end position="6394"/>
    </location>
</feature>
<dbReference type="InterPro" id="IPR018159">
    <property type="entry name" value="Spectrin/alpha-actinin"/>
</dbReference>
<dbReference type="GO" id="GO:0005640">
    <property type="term" value="C:nuclear outer membrane"/>
    <property type="evidence" value="ECO:0007669"/>
    <property type="project" value="UniProtKB-SubCell"/>
</dbReference>
<dbReference type="PANTHER" id="PTHR14514:SF4">
    <property type="entry name" value="NESPRIN-2"/>
    <property type="match status" value="1"/>
</dbReference>
<organism evidence="20 21">
    <name type="scientific">Tetraodon nigroviridis</name>
    <name type="common">Spotted green pufferfish</name>
    <name type="synonym">Chelonodon nigroviridis</name>
    <dbReference type="NCBI Taxonomy" id="99883"/>
    <lineage>
        <taxon>Eukaryota</taxon>
        <taxon>Metazoa</taxon>
        <taxon>Chordata</taxon>
        <taxon>Craniata</taxon>
        <taxon>Vertebrata</taxon>
        <taxon>Euteleostomi</taxon>
        <taxon>Actinopterygii</taxon>
        <taxon>Neopterygii</taxon>
        <taxon>Teleostei</taxon>
        <taxon>Neoteleostei</taxon>
        <taxon>Acanthomorphata</taxon>
        <taxon>Eupercaria</taxon>
        <taxon>Tetraodontiformes</taxon>
        <taxon>Tetradontoidea</taxon>
        <taxon>Tetraodontidae</taxon>
        <taxon>Tetraodon</taxon>
    </lineage>
</organism>
<dbReference type="GO" id="GO:0003779">
    <property type="term" value="F:actin binding"/>
    <property type="evidence" value="ECO:0007669"/>
    <property type="project" value="UniProtKB-KW"/>
</dbReference>
<feature type="region of interest" description="Disordered" evidence="16">
    <location>
        <begin position="4065"/>
        <end position="4084"/>
    </location>
</feature>
<dbReference type="STRING" id="99883.ENSTNIP00000015349"/>